<feature type="compositionally biased region" description="Low complexity" evidence="2">
    <location>
        <begin position="2305"/>
        <end position="2314"/>
    </location>
</feature>
<feature type="region of interest" description="Disordered" evidence="2">
    <location>
        <begin position="2294"/>
        <end position="2314"/>
    </location>
</feature>
<feature type="coiled-coil region" evidence="1">
    <location>
        <begin position="1974"/>
        <end position="2064"/>
    </location>
</feature>
<dbReference type="Proteomes" id="UP001190700">
    <property type="component" value="Unassembled WGS sequence"/>
</dbReference>
<keyword evidence="1" id="KW-0175">Coiled coil</keyword>
<feature type="coiled-coil region" evidence="1">
    <location>
        <begin position="1444"/>
        <end position="1569"/>
    </location>
</feature>
<feature type="region of interest" description="Disordered" evidence="2">
    <location>
        <begin position="189"/>
        <end position="215"/>
    </location>
</feature>
<organism evidence="3 4">
    <name type="scientific">Cymbomonas tetramitiformis</name>
    <dbReference type="NCBI Taxonomy" id="36881"/>
    <lineage>
        <taxon>Eukaryota</taxon>
        <taxon>Viridiplantae</taxon>
        <taxon>Chlorophyta</taxon>
        <taxon>Pyramimonadophyceae</taxon>
        <taxon>Pyramimonadales</taxon>
        <taxon>Pyramimonadaceae</taxon>
        <taxon>Cymbomonas</taxon>
    </lineage>
</organism>
<feature type="coiled-coil region" evidence="1">
    <location>
        <begin position="1177"/>
        <end position="1302"/>
    </location>
</feature>
<evidence type="ECO:0000256" key="2">
    <source>
        <dbReference type="SAM" id="MobiDB-lite"/>
    </source>
</evidence>
<feature type="coiled-coil region" evidence="1">
    <location>
        <begin position="573"/>
        <end position="614"/>
    </location>
</feature>
<accession>A0AAE0H0F4</accession>
<sequence length="2314" mass="252173">MIAIAFHDTTSPQSLLVTPSRLASTRIVACRVQLASASALKLISAVTKSLSRVSAVLGLGTLFLVDNVAPSLADTAKSSQDVSYEVGLDSAAIESMQDVLDDDLQQLEAALIQNDAELARDLEAVLTALEEVKRTAANAPGSDDTIINFENKLTQENLDDFGRSLGLLASFGFLGSAYAQWSALYQPKTRVEPPEPQPKTGGKTPEDIRKTQIQKEPDIRSLRRQIQDVEEALHDEGKASLDAQERVREMMANLGMDSEAQSKLLKGLVSQGMTTEELKAAQAQCQKLEADLITQTELKESYNQQQWELRFVVQQMKEEKEETASKMKAEAERVRQELMAKQAVAAKAASAAEELLLQEKQKSAALEQKLFEVQQNATATEQTLRGLVEKESQATAAVWRKLKQASSELAANECRRQELDAMLAAKRAKLATQEEKLQAFSELQAGQEEKLQAYNRLQGVHANVVDERLQAQQLAAKADAANAALWEKLKEAASEKAEVSSAASDLQAQLDARHSQLAQLEDKLQTTEDLQAATEGERDVAQGLVAKGDLASAQLWGKLHLVTNDLAASRRINAEFENSQAAKERQLAAAECRAAELEVKSSAQESKLVKTEQELKMVHVLQAQTAMQRELAEGLAAKADATSGHLWEKLKKVTNELVESESQRTEISAQLTAQRCSVAALEEKLKDYNNLQAEKLTAQQLAAKADAATAAVWEKLKTATSEASKSPEAISALQAKLAARSTEKAHVEKQLQTTAEMQAAAEADRDVALGLVAKGEAAGAHLWAKLRVATSELADTEHRSAELEAKHDAQQMELVQTRQKLEASQALQGETAAQKEIAEGLAATAEASSAKLWSKLKESTDELAARSPEAVRVLQTELSAERNALSITQEELAQSEQALEATTAEKEVMEGLVAKGDASTAILWQKLRTATDDLEENTDHIAELDAQLAAQKSLVAALEEEMKNYEMLQVVHAETVVEKQTAHQMAAKADAATSAVWAKLKKVTSETASMSPELVSNLTAELATQKLELAKTEEDLCSMRAKQEHTSAELHHMRAKQEETSAAQELAQGLVEKGVASEAVLWEKLKTATNDLALMEQRSAELQVMHDVKESKLHRVQEALEASQALQGETAAQKEIAEGLAATAEASSAKLWSKLKESTDELAARSPEAVRVLQTELSAERNALSITQEELAQSEQALEATTAEKEVMEGLVAKGDASTAILWQKLRTATDDLEENTDHIAELDAQLAAQKSLVAALEEEMKNYEMLQVVTSETASMSPELVSNLTAELATQKLELAKTEEDLCSMRAKQEHTSAELHHMRAKQEETSAAQELAQGLVEKGVASEAVLWEKLKTATNDLALMEQRSAELQVMHDVKESKLHRVQEALEASQALQGETAAQKEIAEGLAATAEASSAKLWSKLKESTDELAARSPEAVRVLQTELSAERNALSITQEELAQSEQALEATTAEKEVMEGLVAKGDASTAILWQKLRTATDDLEENTDHIAELDAQLAAQKSLVAALEEEMKNYEMLQVVTSETASMSPELVSNLTAELATQKLELAKTEEDLCSMRAKQEHTSAELHHMRAKQEETSAAQELAQGLVEKGVASEAVLWEKLKTATNDLALMEQRSAELQVMHDVKESKLHRVQEALEASQALQGETAAQKEIAEGLAATAEASSAKLWSKLKEARTHAQTSDRLARTELSAERNALSITQEELAQSEQALEATTAEKEVVEGLVAKGDASTAILWQKLRTATDDLEENADHIAELDAQLAAQKSLVAALEEEMKNYEMLQVVTSEMASMSPELVSNLTAELAIQKLELAKTEEDLCSMRAKQEHTSAELHHMRAKQEETSAAQELAQGLVEKGGASEAVLWEKLKTATNDLALMEQRSAELQVMHDVKESKLHRVQEALEASQALQGETAAQKEIAEGLAATAEASSAKLWSKLKESTDELAARSPEAVRVLQTELSAERNALSITQEELAQSEQALEATTAEKEVVEGLVAKGDASTAILWQKLRTATDDLEENTDHIAELDAQLAAQKSLVAALEEEMKNYEMLQVVHAETVVEKQTAHQMAAKADAATSAVWAKLKKATDKIGTMSPDLHALEAKVAAQKMALEQTKNGLLLAQELQEAMAAERDIAQGLVAKGDAANSVLWKKLKAAMNNLGDLEQLVEGLRMKNAARESDLAKTKEELQRYQMLHAETESEKNIAQGMAAKSDAATAQLWSKLKLASTQLEAQPKLELEFERRALAQQEDRMRSYLDLVMKSKSRVAELDRSLGMAKLQLEGLMESRDSRSTRGGSRVSLK</sequence>
<name>A0AAE0H0F4_9CHLO</name>
<evidence type="ECO:0000313" key="3">
    <source>
        <dbReference type="EMBL" id="KAK3287665.1"/>
    </source>
</evidence>
<feature type="coiled-coil region" evidence="1">
    <location>
        <begin position="1707"/>
        <end position="1734"/>
    </location>
</feature>
<keyword evidence="4" id="KW-1185">Reference proteome</keyword>
<proteinExistence type="predicted"/>
<feature type="coiled-coil region" evidence="1">
    <location>
        <begin position="1770"/>
        <end position="1832"/>
    </location>
</feature>
<evidence type="ECO:0000313" key="4">
    <source>
        <dbReference type="Proteomes" id="UP001190700"/>
    </source>
</evidence>
<feature type="compositionally biased region" description="Basic and acidic residues" evidence="2">
    <location>
        <begin position="204"/>
        <end position="215"/>
    </location>
</feature>
<gene>
    <name evidence="3" type="ORF">CYMTET_4833</name>
</gene>
<feature type="coiled-coil region" evidence="1">
    <location>
        <begin position="650"/>
        <end position="701"/>
    </location>
</feature>
<feature type="coiled-coil region" evidence="1">
    <location>
        <begin position="271"/>
        <end position="376"/>
    </location>
</feature>
<reference evidence="3 4" key="1">
    <citation type="journal article" date="2015" name="Genome Biol. Evol.">
        <title>Comparative Genomics of a Bacterivorous Green Alga Reveals Evolutionary Causalities and Consequences of Phago-Mixotrophic Mode of Nutrition.</title>
        <authorList>
            <person name="Burns J.A."/>
            <person name="Paasch A."/>
            <person name="Narechania A."/>
            <person name="Kim E."/>
        </authorList>
    </citation>
    <scope>NUCLEOTIDE SEQUENCE [LARGE SCALE GENOMIC DNA]</scope>
    <source>
        <strain evidence="3 4">PLY_AMNH</strain>
    </source>
</reference>
<feature type="coiled-coil region" evidence="1">
    <location>
        <begin position="2166"/>
        <end position="2214"/>
    </location>
</feature>
<feature type="coiled-coil region" evidence="1">
    <location>
        <begin position="489"/>
        <end position="537"/>
    </location>
</feature>
<protein>
    <submittedName>
        <fullName evidence="3">Uncharacterized protein</fullName>
    </submittedName>
</protein>
<feature type="coiled-coil region" evidence="1">
    <location>
        <begin position="402"/>
        <end position="443"/>
    </location>
</feature>
<dbReference type="EMBL" id="LGRX02000773">
    <property type="protein sequence ID" value="KAK3287665.1"/>
    <property type="molecule type" value="Genomic_DNA"/>
</dbReference>
<feature type="coiled-coil region" evidence="1">
    <location>
        <begin position="786"/>
        <end position="820"/>
    </location>
</feature>
<evidence type="ECO:0000256" key="1">
    <source>
        <dbReference type="SAM" id="Coils"/>
    </source>
</evidence>
<comment type="caution">
    <text evidence="3">The sequence shown here is derived from an EMBL/GenBank/DDBJ whole genome shotgun (WGS) entry which is preliminary data.</text>
</comment>
<feature type="coiled-coil region" evidence="1">
    <location>
        <begin position="878"/>
        <end position="968"/>
    </location>
</feature>